<dbReference type="InterPro" id="IPR036318">
    <property type="entry name" value="FAD-bd_PCMH-like_sf"/>
</dbReference>
<evidence type="ECO:0000256" key="9">
    <source>
        <dbReference type="ARBA" id="ARBA00022857"/>
    </source>
</evidence>
<dbReference type="NCBIfam" id="TIGR00179">
    <property type="entry name" value="murB"/>
    <property type="match status" value="1"/>
</dbReference>
<dbReference type="GO" id="GO:0005829">
    <property type="term" value="C:cytosol"/>
    <property type="evidence" value="ECO:0007669"/>
    <property type="project" value="TreeGrafter"/>
</dbReference>
<feature type="active site" description="Proton donor" evidence="16">
    <location>
        <position position="239"/>
    </location>
</feature>
<dbReference type="GO" id="GO:0008762">
    <property type="term" value="F:UDP-N-acetylmuramate dehydrogenase activity"/>
    <property type="evidence" value="ECO:0007669"/>
    <property type="project" value="UniProtKB-UniRule"/>
</dbReference>
<dbReference type="Gene3D" id="3.30.43.10">
    <property type="entry name" value="Uridine Diphospho-n-acetylenolpyruvylglucosamine Reductase, domain 2"/>
    <property type="match status" value="1"/>
</dbReference>
<accession>A0A7Y0Q3R4</accession>
<evidence type="ECO:0000256" key="16">
    <source>
        <dbReference type="HAMAP-Rule" id="MF_00037"/>
    </source>
</evidence>
<evidence type="ECO:0000313" key="19">
    <source>
        <dbReference type="Proteomes" id="UP000533476"/>
    </source>
</evidence>
<dbReference type="InterPro" id="IPR006094">
    <property type="entry name" value="Oxid_FAD_bind_N"/>
</dbReference>
<dbReference type="SUPFAM" id="SSF56176">
    <property type="entry name" value="FAD-binding/transporter-associated domain-like"/>
    <property type="match status" value="1"/>
</dbReference>
<keyword evidence="8 16" id="KW-0274">FAD</keyword>
<dbReference type="InterPro" id="IPR016166">
    <property type="entry name" value="FAD-bd_PCMH"/>
</dbReference>
<dbReference type="EC" id="1.3.1.98" evidence="16"/>
<dbReference type="InterPro" id="IPR036635">
    <property type="entry name" value="MurB_C_sf"/>
</dbReference>
<evidence type="ECO:0000256" key="15">
    <source>
        <dbReference type="ARBA" id="ARBA00048914"/>
    </source>
</evidence>
<comment type="pathway">
    <text evidence="4 16">Cell wall biogenesis; peptidoglycan biosynthesis.</text>
</comment>
<evidence type="ECO:0000256" key="8">
    <source>
        <dbReference type="ARBA" id="ARBA00022827"/>
    </source>
</evidence>
<evidence type="ECO:0000256" key="10">
    <source>
        <dbReference type="ARBA" id="ARBA00022960"/>
    </source>
</evidence>
<comment type="catalytic activity">
    <reaction evidence="15 16">
        <text>UDP-N-acetyl-alpha-D-muramate + NADP(+) = UDP-N-acetyl-3-O-(1-carboxyvinyl)-alpha-D-glucosamine + NADPH + H(+)</text>
        <dbReference type="Rhea" id="RHEA:12248"/>
        <dbReference type="ChEBI" id="CHEBI:15378"/>
        <dbReference type="ChEBI" id="CHEBI:57783"/>
        <dbReference type="ChEBI" id="CHEBI:58349"/>
        <dbReference type="ChEBI" id="CHEBI:68483"/>
        <dbReference type="ChEBI" id="CHEBI:70757"/>
        <dbReference type="EC" id="1.3.1.98"/>
    </reaction>
</comment>
<name>A0A7Y0Q3R4_9FIRM</name>
<gene>
    <name evidence="16 18" type="primary">murB</name>
    <name evidence="18" type="ORF">HIJ39_15055</name>
</gene>
<evidence type="ECO:0000256" key="6">
    <source>
        <dbReference type="ARBA" id="ARBA00022618"/>
    </source>
</evidence>
<dbReference type="UniPathway" id="UPA00219"/>
<dbReference type="Proteomes" id="UP000533476">
    <property type="component" value="Unassembled WGS sequence"/>
</dbReference>
<dbReference type="RefSeq" id="WP_169101134.1">
    <property type="nucleotide sequence ID" value="NZ_JABBVZ010000061.1"/>
</dbReference>
<dbReference type="InterPro" id="IPR003170">
    <property type="entry name" value="MurB"/>
</dbReference>
<evidence type="ECO:0000313" key="18">
    <source>
        <dbReference type="EMBL" id="NMP23660.1"/>
    </source>
</evidence>
<comment type="similarity">
    <text evidence="16">Belongs to the MurB family.</text>
</comment>
<dbReference type="InterPro" id="IPR011601">
    <property type="entry name" value="MurB_C"/>
</dbReference>
<evidence type="ECO:0000256" key="1">
    <source>
        <dbReference type="ARBA" id="ARBA00001974"/>
    </source>
</evidence>
<feature type="active site" evidence="16">
    <location>
        <position position="189"/>
    </location>
</feature>
<dbReference type="InterPro" id="IPR016167">
    <property type="entry name" value="FAD-bd_PCMH_sub1"/>
</dbReference>
<feature type="domain" description="FAD-binding PCMH-type" evidence="17">
    <location>
        <begin position="45"/>
        <end position="210"/>
    </location>
</feature>
<dbReference type="HAMAP" id="MF_00037">
    <property type="entry name" value="MurB"/>
    <property type="match status" value="1"/>
</dbReference>
<dbReference type="GO" id="GO:0071555">
    <property type="term" value="P:cell wall organization"/>
    <property type="evidence" value="ECO:0007669"/>
    <property type="project" value="UniProtKB-KW"/>
</dbReference>
<dbReference type="GO" id="GO:0008360">
    <property type="term" value="P:regulation of cell shape"/>
    <property type="evidence" value="ECO:0007669"/>
    <property type="project" value="UniProtKB-KW"/>
</dbReference>
<dbReference type="EMBL" id="JABBVZ010000061">
    <property type="protein sequence ID" value="NMP23660.1"/>
    <property type="molecule type" value="Genomic_DNA"/>
</dbReference>
<evidence type="ECO:0000256" key="5">
    <source>
        <dbReference type="ARBA" id="ARBA00022490"/>
    </source>
</evidence>
<evidence type="ECO:0000256" key="11">
    <source>
        <dbReference type="ARBA" id="ARBA00022984"/>
    </source>
</evidence>
<organism evidence="18 19">
    <name type="scientific">Sulfobacillus harzensis</name>
    <dbReference type="NCBI Taxonomy" id="2729629"/>
    <lineage>
        <taxon>Bacteria</taxon>
        <taxon>Bacillati</taxon>
        <taxon>Bacillota</taxon>
        <taxon>Clostridia</taxon>
        <taxon>Eubacteriales</taxon>
        <taxon>Clostridiales Family XVII. Incertae Sedis</taxon>
        <taxon>Sulfobacillus</taxon>
    </lineage>
</organism>
<dbReference type="PANTHER" id="PTHR21071">
    <property type="entry name" value="UDP-N-ACETYLENOLPYRUVOYLGLUCOSAMINE REDUCTASE"/>
    <property type="match status" value="1"/>
</dbReference>
<comment type="caution">
    <text evidence="18">The sequence shown here is derived from an EMBL/GenBank/DDBJ whole genome shotgun (WGS) entry which is preliminary data.</text>
</comment>
<keyword evidence="6 16" id="KW-0132">Cell division</keyword>
<keyword evidence="14 16" id="KW-0961">Cell wall biogenesis/degradation</keyword>
<keyword evidence="9 16" id="KW-0521">NADP</keyword>
<keyword evidence="12 16" id="KW-0560">Oxidoreductase</keyword>
<keyword evidence="11 16" id="KW-0573">Peptidoglycan synthesis</keyword>
<keyword evidence="19" id="KW-1185">Reference proteome</keyword>
<keyword evidence="7 16" id="KW-0285">Flavoprotein</keyword>
<dbReference type="SUPFAM" id="SSF56194">
    <property type="entry name" value="Uridine diphospho-N-Acetylenolpyruvylglucosamine reductase, MurB, C-terminal domain"/>
    <property type="match status" value="1"/>
</dbReference>
<dbReference type="InterPro" id="IPR016169">
    <property type="entry name" value="FAD-bd_PCMH_sub2"/>
</dbReference>
<proteinExistence type="inferred from homology"/>
<keyword evidence="5 16" id="KW-0963">Cytoplasm</keyword>
<comment type="subcellular location">
    <subcellularLocation>
        <location evidence="3 16">Cytoplasm</location>
    </subcellularLocation>
</comment>
<dbReference type="Gene3D" id="3.90.78.10">
    <property type="entry name" value="UDP-N-acetylenolpyruvoylglucosamine reductase, C-terminal domain"/>
    <property type="match status" value="1"/>
</dbReference>
<dbReference type="AlphaFoldDB" id="A0A7Y0Q3R4"/>
<feature type="active site" evidence="16">
    <location>
        <position position="309"/>
    </location>
</feature>
<evidence type="ECO:0000259" key="17">
    <source>
        <dbReference type="PROSITE" id="PS51387"/>
    </source>
</evidence>
<reference evidence="18 19" key="1">
    <citation type="submission" date="2020-04" db="EMBL/GenBank/DDBJ databases">
        <authorList>
            <person name="Zhang R."/>
            <person name="Schippers A."/>
        </authorList>
    </citation>
    <scope>NUCLEOTIDE SEQUENCE [LARGE SCALE GENOMIC DNA]</scope>
    <source>
        <strain evidence="18 19">DSM 109850</strain>
    </source>
</reference>
<comment type="function">
    <text evidence="2 16">Cell wall formation.</text>
</comment>
<dbReference type="Gene3D" id="3.30.465.10">
    <property type="match status" value="1"/>
</dbReference>
<evidence type="ECO:0000256" key="14">
    <source>
        <dbReference type="ARBA" id="ARBA00023316"/>
    </source>
</evidence>
<dbReference type="PANTHER" id="PTHR21071:SF4">
    <property type="entry name" value="UDP-N-ACETYLENOLPYRUVOYLGLUCOSAMINE REDUCTASE"/>
    <property type="match status" value="1"/>
</dbReference>
<evidence type="ECO:0000256" key="7">
    <source>
        <dbReference type="ARBA" id="ARBA00022630"/>
    </source>
</evidence>
<dbReference type="Pfam" id="PF02873">
    <property type="entry name" value="MurB_C"/>
    <property type="match status" value="1"/>
</dbReference>
<evidence type="ECO:0000256" key="2">
    <source>
        <dbReference type="ARBA" id="ARBA00003921"/>
    </source>
</evidence>
<sequence length="316" mass="34148">MCKSLAPERAAWTTRYGQLYRQLTAVLNPEQIKIHEPMRVHTYSRIGGPADIAVFPRDYHEVKEALALANRFGVPHWIVGNGSNLLVRDGGVSGMAIILTGLTGVERRDDLLVARAGVPVIALARIALKEQLSGLEFASGIPGSVGGAVRMNAGAYGGQMSDILESAVVLTMQGDVSQVTKGQLGLVYRDSAIEANDWVVLEGAFRLRPGDHRAIQDCMDDLGRKRRTKQPLEYPSCGSVFKRPPGDYAGRLIQASGLQGMRIGGAQVSTKHAGFIVNVGHASCSDYVDLIRHVQAVVKREQGVELELEVKIVGDD</sequence>
<dbReference type="GO" id="GO:0051301">
    <property type="term" value="P:cell division"/>
    <property type="evidence" value="ECO:0007669"/>
    <property type="project" value="UniProtKB-KW"/>
</dbReference>
<dbReference type="NCBIfam" id="NF010480">
    <property type="entry name" value="PRK13905.1"/>
    <property type="match status" value="1"/>
</dbReference>
<keyword evidence="13 16" id="KW-0131">Cell cycle</keyword>
<protein>
    <recommendedName>
        <fullName evidence="16">UDP-N-acetylenolpyruvoylglucosamine reductase</fullName>
        <ecNumber evidence="16">1.3.1.98</ecNumber>
    </recommendedName>
    <alternativeName>
        <fullName evidence="16">UDP-N-acetylmuramate dehydrogenase</fullName>
    </alternativeName>
</protein>
<evidence type="ECO:0000256" key="4">
    <source>
        <dbReference type="ARBA" id="ARBA00004752"/>
    </source>
</evidence>
<evidence type="ECO:0000256" key="13">
    <source>
        <dbReference type="ARBA" id="ARBA00023306"/>
    </source>
</evidence>
<dbReference type="GO" id="GO:0071949">
    <property type="term" value="F:FAD binding"/>
    <property type="evidence" value="ECO:0007669"/>
    <property type="project" value="InterPro"/>
</dbReference>
<dbReference type="Pfam" id="PF01565">
    <property type="entry name" value="FAD_binding_4"/>
    <property type="match status" value="1"/>
</dbReference>
<evidence type="ECO:0000256" key="3">
    <source>
        <dbReference type="ARBA" id="ARBA00004496"/>
    </source>
</evidence>
<comment type="cofactor">
    <cofactor evidence="1 16">
        <name>FAD</name>
        <dbReference type="ChEBI" id="CHEBI:57692"/>
    </cofactor>
</comment>
<dbReference type="GO" id="GO:0009252">
    <property type="term" value="P:peptidoglycan biosynthetic process"/>
    <property type="evidence" value="ECO:0007669"/>
    <property type="project" value="UniProtKB-UniRule"/>
</dbReference>
<dbReference type="PROSITE" id="PS51387">
    <property type="entry name" value="FAD_PCMH"/>
    <property type="match status" value="1"/>
</dbReference>
<keyword evidence="10 16" id="KW-0133">Cell shape</keyword>
<evidence type="ECO:0000256" key="12">
    <source>
        <dbReference type="ARBA" id="ARBA00023002"/>
    </source>
</evidence>